<evidence type="ECO:0000256" key="1">
    <source>
        <dbReference type="SAM" id="MobiDB-lite"/>
    </source>
</evidence>
<accession>A0A1Q9EJ01</accession>
<gene>
    <name evidence="2" type="ORF">AK812_SmicGene9180</name>
</gene>
<dbReference type="Proteomes" id="UP000186817">
    <property type="component" value="Unassembled WGS sequence"/>
</dbReference>
<evidence type="ECO:0000313" key="3">
    <source>
        <dbReference type="Proteomes" id="UP000186817"/>
    </source>
</evidence>
<name>A0A1Q9EJ01_SYMMI</name>
<protein>
    <submittedName>
        <fullName evidence="2">Uncharacterized protein</fullName>
    </submittedName>
</protein>
<reference evidence="2 3" key="1">
    <citation type="submission" date="2016-02" db="EMBL/GenBank/DDBJ databases">
        <title>Genome analysis of coral dinoflagellate symbionts highlights evolutionary adaptations to a symbiotic lifestyle.</title>
        <authorList>
            <person name="Aranda M."/>
            <person name="Li Y."/>
            <person name="Liew Y.J."/>
            <person name="Baumgarten S."/>
            <person name="Simakov O."/>
            <person name="Wilson M."/>
            <person name="Piel J."/>
            <person name="Ashoor H."/>
            <person name="Bougouffa S."/>
            <person name="Bajic V.B."/>
            <person name="Ryu T."/>
            <person name="Ravasi T."/>
            <person name="Bayer T."/>
            <person name="Micklem G."/>
            <person name="Kim H."/>
            <person name="Bhak J."/>
            <person name="Lajeunesse T.C."/>
            <person name="Voolstra C.R."/>
        </authorList>
    </citation>
    <scope>NUCLEOTIDE SEQUENCE [LARGE SCALE GENOMIC DNA]</scope>
    <source>
        <strain evidence="2 3">CCMP2467</strain>
    </source>
</reference>
<sequence>MMQAYGFKEIQQRLSIRNVSESEKVFTRDNANDDDKDLPPSGNENQLVVSFEWKSYFEEKDIQGRVGKEVRRANQDDEVSEKSEWGEDYGADARDGKA</sequence>
<organism evidence="2 3">
    <name type="scientific">Symbiodinium microadriaticum</name>
    <name type="common">Dinoflagellate</name>
    <name type="synonym">Zooxanthella microadriatica</name>
    <dbReference type="NCBI Taxonomy" id="2951"/>
    <lineage>
        <taxon>Eukaryota</taxon>
        <taxon>Sar</taxon>
        <taxon>Alveolata</taxon>
        <taxon>Dinophyceae</taxon>
        <taxon>Suessiales</taxon>
        <taxon>Symbiodiniaceae</taxon>
        <taxon>Symbiodinium</taxon>
    </lineage>
</organism>
<feature type="region of interest" description="Disordered" evidence="1">
    <location>
        <begin position="19"/>
        <end position="44"/>
    </location>
</feature>
<evidence type="ECO:0000313" key="2">
    <source>
        <dbReference type="EMBL" id="OLQ07400.1"/>
    </source>
</evidence>
<comment type="caution">
    <text evidence="2">The sequence shown here is derived from an EMBL/GenBank/DDBJ whole genome shotgun (WGS) entry which is preliminary data.</text>
</comment>
<dbReference type="AlphaFoldDB" id="A0A1Q9EJ01"/>
<feature type="compositionally biased region" description="Basic and acidic residues" evidence="1">
    <location>
        <begin position="20"/>
        <end position="33"/>
    </location>
</feature>
<dbReference type="EMBL" id="LSRX01000139">
    <property type="protein sequence ID" value="OLQ07400.1"/>
    <property type="molecule type" value="Genomic_DNA"/>
</dbReference>
<proteinExistence type="predicted"/>
<feature type="region of interest" description="Disordered" evidence="1">
    <location>
        <begin position="66"/>
        <end position="98"/>
    </location>
</feature>
<keyword evidence="3" id="KW-1185">Reference proteome</keyword>